<evidence type="ECO:0000313" key="2">
    <source>
        <dbReference type="Proteomes" id="UP000315037"/>
    </source>
</evidence>
<dbReference type="RefSeq" id="WP_141451200.1">
    <property type="nucleotide sequence ID" value="NZ_CP038143.1"/>
</dbReference>
<organism evidence="1 2">
    <name type="scientific">Oecophyllibacter saccharovorans</name>
    <dbReference type="NCBI Taxonomy" id="2558360"/>
    <lineage>
        <taxon>Bacteria</taxon>
        <taxon>Pseudomonadati</taxon>
        <taxon>Pseudomonadota</taxon>
        <taxon>Alphaproteobacteria</taxon>
        <taxon>Acetobacterales</taxon>
        <taxon>Acetobacteraceae</taxon>
        <taxon>Oecophyllibacter</taxon>
    </lineage>
</organism>
<protein>
    <submittedName>
        <fullName evidence="1">Uncharacterized protein</fullName>
    </submittedName>
</protein>
<keyword evidence="2" id="KW-1185">Reference proteome</keyword>
<reference evidence="1 2" key="1">
    <citation type="submission" date="2019-03" db="EMBL/GenBank/DDBJ databases">
        <title>The complete genome sequence of Neokomagataea sp. Jb2 NBRC113641.</title>
        <authorList>
            <person name="Chua K.-O."/>
            <person name="Chan K.-G."/>
            <person name="See-Too W.-S."/>
        </authorList>
    </citation>
    <scope>NUCLEOTIDE SEQUENCE [LARGE SCALE GENOMIC DNA]</scope>
    <source>
        <strain evidence="1 2">Jb2</strain>
    </source>
</reference>
<gene>
    <name evidence="1" type="ORF">E3202_04810</name>
</gene>
<dbReference type="EMBL" id="SORZ01000002">
    <property type="protein sequence ID" value="TPW33913.1"/>
    <property type="molecule type" value="Genomic_DNA"/>
</dbReference>
<accession>A0A506UL73</accession>
<dbReference type="Proteomes" id="UP000315037">
    <property type="component" value="Unassembled WGS sequence"/>
</dbReference>
<evidence type="ECO:0000313" key="1">
    <source>
        <dbReference type="EMBL" id="TPW33913.1"/>
    </source>
</evidence>
<sequence>MATTPTSSQQLPPQLIKEFADYDAAVVQDALEELKHGWETMYLTAWSLDAGAALSALALKVEVARRCGYAPEGDVQITYNPQTAQLVAVQSVWKIDHAEDFED</sequence>
<comment type="caution">
    <text evidence="1">The sequence shown here is derived from an EMBL/GenBank/DDBJ whole genome shotgun (WGS) entry which is preliminary data.</text>
</comment>
<dbReference type="AlphaFoldDB" id="A0A506UL73"/>
<proteinExistence type="predicted"/>
<name>A0A506UL73_9PROT</name>